<name>A0A0S3QVF0_THET7</name>
<dbReference type="KEGG" id="ttk:TST_1501"/>
<evidence type="ECO:0000313" key="1">
    <source>
        <dbReference type="EMBL" id="BAT72287.1"/>
    </source>
</evidence>
<reference evidence="2" key="1">
    <citation type="journal article" date="2018" name="Science">
        <title>A primordial and reversible TCA cycle in a facultatively chemolithoautotrophic thermophile.</title>
        <authorList>
            <person name="Nunoura T."/>
            <person name="Chikaraishi Y."/>
            <person name="Izaki R."/>
            <person name="Suwa T."/>
            <person name="Sato T."/>
            <person name="Harada T."/>
            <person name="Mori K."/>
            <person name="Kato Y."/>
            <person name="Miyazaki M."/>
            <person name="Shimamura S."/>
            <person name="Yanagawa K."/>
            <person name="Shuto A."/>
            <person name="Ohkouchi N."/>
            <person name="Fujita N."/>
            <person name="Takaki Y."/>
            <person name="Atomi H."/>
            <person name="Takai K."/>
        </authorList>
    </citation>
    <scope>NUCLEOTIDE SEQUENCE [LARGE SCALE GENOMIC DNA]</scope>
    <source>
        <strain evidence="2">DSM 17441 / JCM 13301 / NBRC 103674 / ABI70S6</strain>
    </source>
</reference>
<sequence length="172" mass="19614">MGKRGNSKAFKRAWLVGVLSCILISCATPMLKRPCRGILYRGKFLVISQDQKESGKWEAIECNKVIRKVYIYSSMGFPIATVKVEGNRLKIEGKAQKNLPAELETTTVLLAKMLPNVARKEHVLINNRHLYLKKTGDLMVIKQENFTVKIKIEGMENYPPPQNHQKNDFIDI</sequence>
<dbReference type="Proteomes" id="UP000063234">
    <property type="component" value="Chromosome"/>
</dbReference>
<keyword evidence="2" id="KW-1185">Reference proteome</keyword>
<accession>A0A0S3QVF0</accession>
<evidence type="ECO:0000313" key="2">
    <source>
        <dbReference type="Proteomes" id="UP000063234"/>
    </source>
</evidence>
<dbReference type="PROSITE" id="PS51257">
    <property type="entry name" value="PROKAR_LIPOPROTEIN"/>
    <property type="match status" value="1"/>
</dbReference>
<proteinExistence type="predicted"/>
<dbReference type="STRING" id="1298851.TST_1501"/>
<evidence type="ECO:0008006" key="3">
    <source>
        <dbReference type="Google" id="ProtNLM"/>
    </source>
</evidence>
<protein>
    <recommendedName>
        <fullName evidence="3">Lipoprotein</fullName>
    </recommendedName>
</protein>
<dbReference type="EMBL" id="AP013035">
    <property type="protein sequence ID" value="BAT72287.1"/>
    <property type="molecule type" value="Genomic_DNA"/>
</dbReference>
<gene>
    <name evidence="1" type="ORF">TST_1501</name>
</gene>
<organism evidence="1 2">
    <name type="scientific">Thermosulfidibacter takaii (strain DSM 17441 / JCM 13301 / NBRC 103674 / ABI70S6)</name>
    <dbReference type="NCBI Taxonomy" id="1298851"/>
    <lineage>
        <taxon>Bacteria</taxon>
        <taxon>Pseudomonadati</taxon>
        <taxon>Thermosulfidibacterota</taxon>
        <taxon>Thermosulfidibacteria</taxon>
        <taxon>Thermosulfidibacterales</taxon>
        <taxon>Thermosulfidibacteraceae</taxon>
    </lineage>
</organism>
<dbReference type="AlphaFoldDB" id="A0A0S3QVF0"/>